<dbReference type="RefSeq" id="WP_003373839.1">
    <property type="nucleotide sequence ID" value="NZ_JACBBA010000002.1"/>
</dbReference>
<accession>A0A6B4JLS6</accession>
<dbReference type="AlphaFoldDB" id="A0A6B4JLS6"/>
<comment type="caution">
    <text evidence="1">The sequence shown here is derived from an EMBL/GenBank/DDBJ whole genome shotgun (WGS) entry which is preliminary data.</text>
</comment>
<dbReference type="EMBL" id="SXFB01000002">
    <property type="protein sequence ID" value="NFV25314.1"/>
    <property type="molecule type" value="Genomic_DNA"/>
</dbReference>
<reference evidence="1 2" key="1">
    <citation type="submission" date="2019-04" db="EMBL/GenBank/DDBJ databases">
        <title>Genome sequencing of Clostridium botulinum Groups I-IV and Clostridium butyricum.</title>
        <authorList>
            <person name="Brunt J."/>
            <person name="Van Vliet A.H.M."/>
            <person name="Stringer S.C."/>
            <person name="Carter A.T."/>
            <person name="Peck M.W."/>
        </authorList>
    </citation>
    <scope>NUCLEOTIDE SEQUENCE [LARGE SCALE GENOMIC DNA]</scope>
    <source>
        <strain evidence="1 2">BL81</strain>
    </source>
</reference>
<dbReference type="InterPro" id="IPR009303">
    <property type="entry name" value="DUF960"/>
</dbReference>
<name>A0A6B4JLS6_CLOBO</name>
<protein>
    <submittedName>
        <fullName evidence="1">Uncharacterized protein</fullName>
    </submittedName>
</protein>
<evidence type="ECO:0000313" key="1">
    <source>
        <dbReference type="EMBL" id="NFV25314.1"/>
    </source>
</evidence>
<evidence type="ECO:0000313" key="2">
    <source>
        <dbReference type="Proteomes" id="UP000486903"/>
    </source>
</evidence>
<sequence length="101" mass="12133">MFNKEKRYVTKGINENLDIRLQLRIWNLIDGLKELIEVDYLQIFRISQINNSRIEIVHEQEIPEYKAIYEIDSQDIVLESDAKIYIVSENDYSVIMFAEEY</sequence>
<gene>
    <name evidence="1" type="ORF">FDG31_03880</name>
</gene>
<dbReference type="Pfam" id="PF06124">
    <property type="entry name" value="DUF960"/>
    <property type="match status" value="1"/>
</dbReference>
<dbReference type="Gene3D" id="3.10.450.150">
    <property type="entry name" value="enterococcus faecalis protein"/>
    <property type="match status" value="1"/>
</dbReference>
<organism evidence="1 2">
    <name type="scientific">Clostridium botulinum</name>
    <dbReference type="NCBI Taxonomy" id="1491"/>
    <lineage>
        <taxon>Bacteria</taxon>
        <taxon>Bacillati</taxon>
        <taxon>Bacillota</taxon>
        <taxon>Clostridia</taxon>
        <taxon>Eubacteriales</taxon>
        <taxon>Clostridiaceae</taxon>
        <taxon>Clostridium</taxon>
    </lineage>
</organism>
<dbReference type="Proteomes" id="UP000486903">
    <property type="component" value="Unassembled WGS sequence"/>
</dbReference>
<proteinExistence type="predicted"/>